<dbReference type="InterPro" id="IPR043128">
    <property type="entry name" value="Rev_trsase/Diguanyl_cyclase"/>
</dbReference>
<feature type="non-terminal residue" evidence="1">
    <location>
        <position position="59"/>
    </location>
</feature>
<evidence type="ECO:0000313" key="2">
    <source>
        <dbReference type="Proteomes" id="UP000243515"/>
    </source>
</evidence>
<accession>A0A232M3Y2</accession>
<dbReference type="EMBL" id="NPHW01002598">
    <property type="protein sequence ID" value="OXV11130.1"/>
    <property type="molecule type" value="Genomic_DNA"/>
</dbReference>
<organism evidence="1 2">
    <name type="scientific">Elaphomyces granulatus</name>
    <dbReference type="NCBI Taxonomy" id="519963"/>
    <lineage>
        <taxon>Eukaryota</taxon>
        <taxon>Fungi</taxon>
        <taxon>Dikarya</taxon>
        <taxon>Ascomycota</taxon>
        <taxon>Pezizomycotina</taxon>
        <taxon>Eurotiomycetes</taxon>
        <taxon>Eurotiomycetidae</taxon>
        <taxon>Eurotiales</taxon>
        <taxon>Elaphomycetaceae</taxon>
        <taxon>Elaphomyces</taxon>
    </lineage>
</organism>
<name>A0A232M3Y2_9EURO</name>
<evidence type="ECO:0000313" key="1">
    <source>
        <dbReference type="EMBL" id="OXV11130.1"/>
    </source>
</evidence>
<gene>
    <name evidence="1" type="ORF">Egran_01109</name>
</gene>
<protein>
    <submittedName>
        <fullName evidence="1">Uncharacterized protein</fullName>
    </submittedName>
</protein>
<reference evidence="1 2" key="1">
    <citation type="journal article" date="2015" name="Environ. Microbiol.">
        <title>Metagenome sequence of Elaphomyces granulatus from sporocarp tissue reveals Ascomycota ectomycorrhizal fingerprints of genome expansion and a Proteobacteria-rich microbiome.</title>
        <authorList>
            <person name="Quandt C.A."/>
            <person name="Kohler A."/>
            <person name="Hesse C.N."/>
            <person name="Sharpton T.J."/>
            <person name="Martin F."/>
            <person name="Spatafora J.W."/>
        </authorList>
    </citation>
    <scope>NUCLEOTIDE SEQUENCE [LARGE SCALE GENOMIC DNA]</scope>
    <source>
        <strain evidence="1 2">OSC145934</strain>
    </source>
</reference>
<comment type="caution">
    <text evidence="1">The sequence shown here is derived from an EMBL/GenBank/DDBJ whole genome shotgun (WGS) entry which is preliminary data.</text>
</comment>
<dbReference type="InterPro" id="IPR043502">
    <property type="entry name" value="DNA/RNA_pol_sf"/>
</dbReference>
<sequence>MPTTEERIAAIRDLSFPETLKDLETYIGLIGWLRQYVPYYAQLTELLQDRKTVLLRDGP</sequence>
<dbReference type="Proteomes" id="UP000243515">
    <property type="component" value="Unassembled WGS sequence"/>
</dbReference>
<dbReference type="Gene3D" id="3.30.70.270">
    <property type="match status" value="1"/>
</dbReference>
<dbReference type="OrthoDB" id="4358334at2759"/>
<dbReference type="AlphaFoldDB" id="A0A232M3Y2"/>
<proteinExistence type="predicted"/>
<dbReference type="SUPFAM" id="SSF56672">
    <property type="entry name" value="DNA/RNA polymerases"/>
    <property type="match status" value="1"/>
</dbReference>
<keyword evidence="2" id="KW-1185">Reference proteome</keyword>